<evidence type="ECO:0000256" key="1">
    <source>
        <dbReference type="SAM" id="MobiDB-lite"/>
    </source>
</evidence>
<feature type="region of interest" description="Disordered" evidence="1">
    <location>
        <begin position="193"/>
        <end position="227"/>
    </location>
</feature>
<dbReference type="EMBL" id="OU893354">
    <property type="protein sequence ID" value="CAG9790714.1"/>
    <property type="molecule type" value="Genomic_DNA"/>
</dbReference>
<evidence type="ECO:0000313" key="3">
    <source>
        <dbReference type="Proteomes" id="UP001153714"/>
    </source>
</evidence>
<keyword evidence="3" id="KW-1185">Reference proteome</keyword>
<reference evidence="2" key="2">
    <citation type="submission" date="2022-10" db="EMBL/GenBank/DDBJ databases">
        <authorList>
            <consortium name="ENA_rothamsted_submissions"/>
            <consortium name="culmorum"/>
            <person name="King R."/>
        </authorList>
    </citation>
    <scope>NUCLEOTIDE SEQUENCE</scope>
</reference>
<proteinExistence type="predicted"/>
<name>A0A9N9R756_9NEOP</name>
<gene>
    <name evidence="2" type="ORF">DIATSA_LOCUS8375</name>
</gene>
<dbReference type="AlphaFoldDB" id="A0A9N9R756"/>
<dbReference type="Proteomes" id="UP001153714">
    <property type="component" value="Chromosome 23"/>
</dbReference>
<reference evidence="2" key="1">
    <citation type="submission" date="2021-12" db="EMBL/GenBank/DDBJ databases">
        <authorList>
            <person name="King R."/>
        </authorList>
    </citation>
    <scope>NUCLEOTIDE SEQUENCE</scope>
</reference>
<feature type="region of interest" description="Disordered" evidence="1">
    <location>
        <begin position="60"/>
        <end position="112"/>
    </location>
</feature>
<feature type="compositionally biased region" description="Polar residues" evidence="1">
    <location>
        <begin position="193"/>
        <end position="205"/>
    </location>
</feature>
<evidence type="ECO:0000313" key="2">
    <source>
        <dbReference type="EMBL" id="CAG9790714.1"/>
    </source>
</evidence>
<feature type="compositionally biased region" description="Basic residues" evidence="1">
    <location>
        <begin position="66"/>
        <end position="75"/>
    </location>
</feature>
<organism evidence="2 3">
    <name type="scientific">Diatraea saccharalis</name>
    <name type="common">sugarcane borer</name>
    <dbReference type="NCBI Taxonomy" id="40085"/>
    <lineage>
        <taxon>Eukaryota</taxon>
        <taxon>Metazoa</taxon>
        <taxon>Ecdysozoa</taxon>
        <taxon>Arthropoda</taxon>
        <taxon>Hexapoda</taxon>
        <taxon>Insecta</taxon>
        <taxon>Pterygota</taxon>
        <taxon>Neoptera</taxon>
        <taxon>Endopterygota</taxon>
        <taxon>Lepidoptera</taxon>
        <taxon>Glossata</taxon>
        <taxon>Ditrysia</taxon>
        <taxon>Pyraloidea</taxon>
        <taxon>Crambidae</taxon>
        <taxon>Crambinae</taxon>
        <taxon>Diatraea</taxon>
    </lineage>
</organism>
<feature type="region of interest" description="Disordered" evidence="1">
    <location>
        <begin position="131"/>
        <end position="156"/>
    </location>
</feature>
<sequence>MNERGMNKTVKIGSDLFRIVKNVKIGSDLLKLLRLVELLTTTIRTIRNDKIISKIMNERERQDRQKVRKRLRSVQRSKQLTNDPLFSPPLTAAQPRCWGTDPESDAPSDSTHSSVHLFVSLARARLPDVRAGAPNSLSVSSSSSERGPRAGTAVAQSNTAARHLSFFLSLFRGPPGQGQLKTTLAFPVAPTLTPGTFESRTTQGASPAPAPRDHDPRHGPRHRGKWSRCGGAVSTHFTLAPSDHFHFLSQPHASINKLAYHSFLSGNRGSLLTSQSPFLLHHSSTPILTFSSPSIPFSFSLPLWRGLVDQQEAPGRSPPPPLIPTRHQRLFYLIEVAKKAALRSAARQKTDGGVENVVELTKVEERIISLMGRESFAVDDRHLALNPFSVTSEIWDEYTKSKQGMPAKISDENEECVQIVDSNNEQAETKNLQDQNTQYVLEVEPVDKKKKYKGEDLSDDSEESNYEQSFNKMVRELLANRLDIESNETFSKINKRRRTEDEKYEAVQCESDTTKNNEGIFHIYEDRKEELDRLFLRYFRGVVFKRQITHDIWETPIDGLGNRYRNNIIRLLLNSSHGMEVKHKKQEEENIVYREFS</sequence>
<dbReference type="OrthoDB" id="8045892at2759"/>
<protein>
    <submittedName>
        <fullName evidence="2">Uncharacterized protein</fullName>
    </submittedName>
</protein>
<accession>A0A9N9R756</accession>